<keyword evidence="2 13" id="KW-0444">Lipid biosynthesis</keyword>
<sequence>MNWLTRIIRPKIKGDSKASTPEGLWIKCPSCGQALFQKELERNLDVCAHCENHFRISGQRRIDITLDEDGREELLGNIEPVDPLKFKDSKPYKTRIKEAQKKTGNPDALRLFKGAIKGVPVICAAFDFPFLGGSMGSVVGSKIAAGALAAVEQRCGFIVFSASGGARMQEGILSLMQMARTSTALTRLEQAGLPYISVLTDPTSGGVTASFAMLGDINIAEPNALICFAGPRVIEQTVREKLPPGFQRSEYLLDHGFLDMICHRNEMRDTLADLLTRFTSHQAKIPDFATNLR</sequence>
<comment type="cofactor">
    <cofactor evidence="13">
        <name>Zn(2+)</name>
        <dbReference type="ChEBI" id="CHEBI:29105"/>
    </cofactor>
    <text evidence="13">Binds 1 zinc ion per subunit.</text>
</comment>
<dbReference type="SUPFAM" id="SSF52096">
    <property type="entry name" value="ClpP/crotonase"/>
    <property type="match status" value="1"/>
</dbReference>
<evidence type="ECO:0000256" key="6">
    <source>
        <dbReference type="ARBA" id="ARBA00022771"/>
    </source>
</evidence>
<comment type="caution">
    <text evidence="15">The sequence shown here is derived from an EMBL/GenBank/DDBJ whole genome shotgun (WGS) entry which is preliminary data.</text>
</comment>
<dbReference type="Pfam" id="PF17848">
    <property type="entry name" value="Zn_ribbon_ACC"/>
    <property type="match status" value="1"/>
</dbReference>
<comment type="function">
    <text evidence="12 13">Component of the acetyl coenzyme A carboxylase (ACC) complex. Biotin carboxylase (BC) catalyzes the carboxylation of biotin on its carrier protein (BCCP) and then the CO(2) group is transferred by the transcarboxylase to acetyl-CoA to form malonyl-CoA.</text>
</comment>
<feature type="binding site" evidence="13">
    <location>
        <position position="47"/>
    </location>
    <ligand>
        <name>Zn(2+)</name>
        <dbReference type="ChEBI" id="CHEBI:29105"/>
    </ligand>
</feature>
<dbReference type="InterPro" id="IPR011762">
    <property type="entry name" value="COA_CT_N"/>
</dbReference>
<keyword evidence="16" id="KW-1185">Reference proteome</keyword>
<dbReference type="GO" id="GO:2001295">
    <property type="term" value="P:malonyl-CoA biosynthetic process"/>
    <property type="evidence" value="ECO:0007669"/>
    <property type="project" value="UniProtKB-UniRule"/>
</dbReference>
<dbReference type="STRING" id="1434232.MAIT1_03430"/>
<comment type="subcellular location">
    <subcellularLocation>
        <location evidence="1 13">Cytoplasm</location>
    </subcellularLocation>
</comment>
<name>A0A1Y2K901_9PROT</name>
<evidence type="ECO:0000256" key="9">
    <source>
        <dbReference type="ARBA" id="ARBA00022840"/>
    </source>
</evidence>
<evidence type="ECO:0000256" key="13">
    <source>
        <dbReference type="HAMAP-Rule" id="MF_01395"/>
    </source>
</evidence>
<feature type="domain" description="CoA carboxyltransferase N-terminal" evidence="14">
    <location>
        <begin position="24"/>
        <end position="293"/>
    </location>
</feature>
<keyword evidence="9 13" id="KW-0067">ATP-binding</keyword>
<evidence type="ECO:0000256" key="12">
    <source>
        <dbReference type="ARBA" id="ARBA00025280"/>
    </source>
</evidence>
<evidence type="ECO:0000313" key="15">
    <source>
        <dbReference type="EMBL" id="OSM05265.1"/>
    </source>
</evidence>
<comment type="subunit">
    <text evidence="13">Acetyl-CoA carboxylase is a heterohexamer composed of biotin carboxyl carrier protein (AccB), biotin carboxylase (AccC) and two subunits each of ACCase subunit alpha (AccA) and ACCase subunit beta (AccD).</text>
</comment>
<dbReference type="PANTHER" id="PTHR42995:SF5">
    <property type="entry name" value="ACETYL-COENZYME A CARBOXYLASE CARBOXYL TRANSFERASE SUBUNIT BETA, CHLOROPLASTIC"/>
    <property type="match status" value="1"/>
</dbReference>
<evidence type="ECO:0000256" key="3">
    <source>
        <dbReference type="ARBA" id="ARBA00022679"/>
    </source>
</evidence>
<feature type="binding site" evidence="13">
    <location>
        <position position="28"/>
    </location>
    <ligand>
        <name>Zn(2+)</name>
        <dbReference type="ChEBI" id="CHEBI:29105"/>
    </ligand>
</feature>
<dbReference type="GO" id="GO:0016743">
    <property type="term" value="F:carboxyl- or carbamoyltransferase activity"/>
    <property type="evidence" value="ECO:0007669"/>
    <property type="project" value="UniProtKB-UniRule"/>
</dbReference>
<keyword evidence="6 13" id="KW-0863">Zinc-finger</keyword>
<protein>
    <recommendedName>
        <fullName evidence="13">Acetyl-coenzyme A carboxylase carboxyl transferase subunit beta</fullName>
        <shortName evidence="13">ACCase subunit beta</shortName>
        <shortName evidence="13">Acetyl-CoA carboxylase carboxyltransferase subunit beta</shortName>
        <ecNumber evidence="13">2.1.3.15</ecNumber>
    </recommendedName>
</protein>
<keyword evidence="10 13" id="KW-0443">Lipid metabolism</keyword>
<gene>
    <name evidence="13" type="primary">accD</name>
    <name evidence="15" type="ORF">MAIT1_03430</name>
</gene>
<dbReference type="UniPathway" id="UPA00655">
    <property type="reaction ID" value="UER00711"/>
</dbReference>
<evidence type="ECO:0000259" key="14">
    <source>
        <dbReference type="PROSITE" id="PS50980"/>
    </source>
</evidence>
<dbReference type="Pfam" id="PF01039">
    <property type="entry name" value="Carboxyl_trans"/>
    <property type="match status" value="1"/>
</dbReference>
<evidence type="ECO:0000256" key="1">
    <source>
        <dbReference type="ARBA" id="ARBA00004496"/>
    </source>
</evidence>
<keyword evidence="11 13" id="KW-0275">Fatty acid biosynthesis</keyword>
<keyword evidence="4 13" id="KW-0479">Metal-binding</keyword>
<dbReference type="AlphaFoldDB" id="A0A1Y2K901"/>
<dbReference type="InterPro" id="IPR029045">
    <property type="entry name" value="ClpP/crotonase-like_dom_sf"/>
</dbReference>
<evidence type="ECO:0000256" key="4">
    <source>
        <dbReference type="ARBA" id="ARBA00022723"/>
    </source>
</evidence>
<dbReference type="GO" id="GO:0008270">
    <property type="term" value="F:zinc ion binding"/>
    <property type="evidence" value="ECO:0007669"/>
    <property type="project" value="UniProtKB-UniRule"/>
</dbReference>
<dbReference type="InterPro" id="IPR034733">
    <property type="entry name" value="AcCoA_carboxyl_beta"/>
</dbReference>
<keyword evidence="7 13" id="KW-0276">Fatty acid metabolism</keyword>
<dbReference type="EMBL" id="LVJN01000018">
    <property type="protein sequence ID" value="OSM05265.1"/>
    <property type="molecule type" value="Genomic_DNA"/>
</dbReference>
<dbReference type="PANTHER" id="PTHR42995">
    <property type="entry name" value="ACETYL-COENZYME A CARBOXYLASE CARBOXYL TRANSFERASE SUBUNIT BETA, CHLOROPLASTIC"/>
    <property type="match status" value="1"/>
</dbReference>
<feature type="binding site" evidence="13">
    <location>
        <position position="31"/>
    </location>
    <ligand>
        <name>Zn(2+)</name>
        <dbReference type="ChEBI" id="CHEBI:29105"/>
    </ligand>
</feature>
<dbReference type="HAMAP" id="MF_01395">
    <property type="entry name" value="AcetylCoA_CT_beta"/>
    <property type="match status" value="1"/>
</dbReference>
<dbReference type="PRINTS" id="PR01070">
    <property type="entry name" value="ACCCTRFRASEB"/>
</dbReference>
<keyword evidence="3 13" id="KW-0808">Transferase</keyword>
<dbReference type="GO" id="GO:0005524">
    <property type="term" value="F:ATP binding"/>
    <property type="evidence" value="ECO:0007669"/>
    <property type="project" value="UniProtKB-KW"/>
</dbReference>
<dbReference type="GO" id="GO:0009329">
    <property type="term" value="C:acetate CoA-transferase complex"/>
    <property type="evidence" value="ECO:0007669"/>
    <property type="project" value="TreeGrafter"/>
</dbReference>
<evidence type="ECO:0000256" key="10">
    <source>
        <dbReference type="ARBA" id="ARBA00023098"/>
    </source>
</evidence>
<organism evidence="15 16">
    <name type="scientific">Magnetofaba australis IT-1</name>
    <dbReference type="NCBI Taxonomy" id="1434232"/>
    <lineage>
        <taxon>Bacteria</taxon>
        <taxon>Pseudomonadati</taxon>
        <taxon>Pseudomonadota</taxon>
        <taxon>Magnetococcia</taxon>
        <taxon>Magnetococcales</taxon>
        <taxon>Magnetococcaceae</taxon>
        <taxon>Magnetofaba</taxon>
    </lineage>
</organism>
<evidence type="ECO:0000256" key="5">
    <source>
        <dbReference type="ARBA" id="ARBA00022741"/>
    </source>
</evidence>
<proteinExistence type="inferred from homology"/>
<feature type="binding site" evidence="13">
    <location>
        <position position="50"/>
    </location>
    <ligand>
        <name>Zn(2+)</name>
        <dbReference type="ChEBI" id="CHEBI:29105"/>
    </ligand>
</feature>
<dbReference type="GO" id="GO:0003989">
    <property type="term" value="F:acetyl-CoA carboxylase activity"/>
    <property type="evidence" value="ECO:0007669"/>
    <property type="project" value="InterPro"/>
</dbReference>
<evidence type="ECO:0000256" key="11">
    <source>
        <dbReference type="ARBA" id="ARBA00023160"/>
    </source>
</evidence>
<evidence type="ECO:0000256" key="2">
    <source>
        <dbReference type="ARBA" id="ARBA00022516"/>
    </source>
</evidence>
<dbReference type="Gene3D" id="3.90.226.10">
    <property type="entry name" value="2-enoyl-CoA Hydratase, Chain A, domain 1"/>
    <property type="match status" value="1"/>
</dbReference>
<evidence type="ECO:0000256" key="8">
    <source>
        <dbReference type="ARBA" id="ARBA00022833"/>
    </source>
</evidence>
<keyword evidence="8 13" id="KW-0862">Zinc</keyword>
<evidence type="ECO:0000256" key="7">
    <source>
        <dbReference type="ARBA" id="ARBA00022832"/>
    </source>
</evidence>
<dbReference type="GO" id="GO:0006633">
    <property type="term" value="P:fatty acid biosynthetic process"/>
    <property type="evidence" value="ECO:0007669"/>
    <property type="project" value="UniProtKB-KW"/>
</dbReference>
<keyword evidence="13" id="KW-0963">Cytoplasm</keyword>
<dbReference type="Proteomes" id="UP000194003">
    <property type="component" value="Unassembled WGS sequence"/>
</dbReference>
<dbReference type="NCBIfam" id="TIGR00515">
    <property type="entry name" value="accD"/>
    <property type="match status" value="1"/>
</dbReference>
<reference evidence="15 16" key="1">
    <citation type="journal article" date="2016" name="BMC Genomics">
        <title>Combined genomic and structural analyses of a cultured magnetotactic bacterium reveals its niche adaptation to a dynamic environment.</title>
        <authorList>
            <person name="Araujo A.C."/>
            <person name="Morillo V."/>
            <person name="Cypriano J."/>
            <person name="Teixeira L.C."/>
            <person name="Leao P."/>
            <person name="Lyra S."/>
            <person name="Almeida L.G."/>
            <person name="Bazylinski D.A."/>
            <person name="Vasconcellos A.T."/>
            <person name="Abreu F."/>
            <person name="Lins U."/>
        </authorList>
    </citation>
    <scope>NUCLEOTIDE SEQUENCE [LARGE SCALE GENOMIC DNA]</scope>
    <source>
        <strain evidence="15 16">IT-1</strain>
    </source>
</reference>
<comment type="similarity">
    <text evidence="13">Belongs to the AccD/PCCB family.</text>
</comment>
<keyword evidence="5 13" id="KW-0547">Nucleotide-binding</keyword>
<dbReference type="InterPro" id="IPR041010">
    <property type="entry name" value="Znf-ACC"/>
</dbReference>
<accession>A0A1Y2K901</accession>
<evidence type="ECO:0000313" key="16">
    <source>
        <dbReference type="Proteomes" id="UP000194003"/>
    </source>
</evidence>
<comment type="catalytic activity">
    <reaction evidence="13">
        <text>N(6)-carboxybiotinyl-L-lysyl-[protein] + acetyl-CoA = N(6)-biotinyl-L-lysyl-[protein] + malonyl-CoA</text>
        <dbReference type="Rhea" id="RHEA:54728"/>
        <dbReference type="Rhea" id="RHEA-COMP:10505"/>
        <dbReference type="Rhea" id="RHEA-COMP:10506"/>
        <dbReference type="ChEBI" id="CHEBI:57288"/>
        <dbReference type="ChEBI" id="CHEBI:57384"/>
        <dbReference type="ChEBI" id="CHEBI:83144"/>
        <dbReference type="ChEBI" id="CHEBI:83145"/>
        <dbReference type="EC" id="2.1.3.15"/>
    </reaction>
</comment>
<comment type="pathway">
    <text evidence="13">Lipid metabolism; malonyl-CoA biosynthesis; malonyl-CoA from acetyl-CoA: step 1/1.</text>
</comment>
<dbReference type="PROSITE" id="PS50980">
    <property type="entry name" value="COA_CT_NTER"/>
    <property type="match status" value="1"/>
</dbReference>
<dbReference type="InterPro" id="IPR000438">
    <property type="entry name" value="Acetyl_CoA_COase_Trfase_b_su"/>
</dbReference>
<dbReference type="EC" id="2.1.3.15" evidence="13"/>
<feature type="zinc finger region" description="C4-type" evidence="13">
    <location>
        <begin position="28"/>
        <end position="50"/>
    </location>
</feature>